<dbReference type="EMBL" id="KZ826316">
    <property type="protein sequence ID" value="PYI11973.1"/>
    <property type="molecule type" value="Genomic_DNA"/>
</dbReference>
<evidence type="ECO:0000313" key="4">
    <source>
        <dbReference type="EMBL" id="PYI11973.1"/>
    </source>
</evidence>
<name>A0A319FNL8_ASPSB</name>
<dbReference type="PROSITE" id="PS51186">
    <property type="entry name" value="GNAT"/>
    <property type="match status" value="1"/>
</dbReference>
<dbReference type="Proteomes" id="UP000248423">
    <property type="component" value="Unassembled WGS sequence"/>
</dbReference>
<evidence type="ECO:0000259" key="3">
    <source>
        <dbReference type="PROSITE" id="PS51186"/>
    </source>
</evidence>
<dbReference type="Pfam" id="PF00583">
    <property type="entry name" value="Acetyltransf_1"/>
    <property type="match status" value="1"/>
</dbReference>
<sequence>MSTSSLTTTLTTHPPDHLASSIAQQLQSANKAIIHHPVFLLCLTSALYFTYHLTRTLQPSSWPTTLLITIPACIMTFLLAAAYTTSPYLEKAGRVERSFLRSGNEGDEGGERGDIVVVTKYKGRVIGTLVLRIMHGCSEVSAHLDDRVVRDEGKGDDGDGLSQVPVGVIRAWTVEQRYRGVGIGKGLLEFGVRVCRERGARRVVFSDGHANRDVGLGVWGVWDWDGEREREREREGWARGYLDVIQGGMG</sequence>
<dbReference type="PANTHER" id="PTHR13947:SF50">
    <property type="entry name" value="ACETYLTRANSFERASE, GNAT FAMILY FAMILY"/>
    <property type="match status" value="1"/>
</dbReference>
<proteinExistence type="predicted"/>
<dbReference type="Gene3D" id="3.40.630.30">
    <property type="match status" value="1"/>
</dbReference>
<dbReference type="SUPFAM" id="SSF55729">
    <property type="entry name" value="Acyl-CoA N-acyltransferases (Nat)"/>
    <property type="match status" value="1"/>
</dbReference>
<protein>
    <recommendedName>
        <fullName evidence="3">N-acetyltransferase domain-containing protein</fullName>
    </recommendedName>
</protein>
<feature type="transmembrane region" description="Helical" evidence="2">
    <location>
        <begin position="65"/>
        <end position="84"/>
    </location>
</feature>
<feature type="transmembrane region" description="Helical" evidence="2">
    <location>
        <begin position="33"/>
        <end position="53"/>
    </location>
</feature>
<evidence type="ECO:0000256" key="2">
    <source>
        <dbReference type="SAM" id="Phobius"/>
    </source>
</evidence>
<dbReference type="InterPro" id="IPR050769">
    <property type="entry name" value="NAT_camello-type"/>
</dbReference>
<keyword evidence="2" id="KW-1133">Transmembrane helix</keyword>
<dbReference type="CDD" id="cd04301">
    <property type="entry name" value="NAT_SF"/>
    <property type="match status" value="1"/>
</dbReference>
<keyword evidence="2" id="KW-0472">Membrane</keyword>
<dbReference type="PANTHER" id="PTHR13947">
    <property type="entry name" value="GNAT FAMILY N-ACETYLTRANSFERASE"/>
    <property type="match status" value="1"/>
</dbReference>
<dbReference type="InterPro" id="IPR000182">
    <property type="entry name" value="GNAT_dom"/>
</dbReference>
<organism evidence="4 5">
    <name type="scientific">Aspergillus sclerotiicarbonarius (strain CBS 121057 / IBT 28362)</name>
    <dbReference type="NCBI Taxonomy" id="1448318"/>
    <lineage>
        <taxon>Eukaryota</taxon>
        <taxon>Fungi</taxon>
        <taxon>Dikarya</taxon>
        <taxon>Ascomycota</taxon>
        <taxon>Pezizomycotina</taxon>
        <taxon>Eurotiomycetes</taxon>
        <taxon>Eurotiomycetidae</taxon>
        <taxon>Eurotiales</taxon>
        <taxon>Aspergillaceae</taxon>
        <taxon>Aspergillus</taxon>
        <taxon>Aspergillus subgen. Circumdati</taxon>
    </lineage>
</organism>
<keyword evidence="2" id="KW-0812">Transmembrane</keyword>
<keyword evidence="1" id="KW-0808">Transferase</keyword>
<dbReference type="InterPro" id="IPR016181">
    <property type="entry name" value="Acyl_CoA_acyltransferase"/>
</dbReference>
<reference evidence="4 5" key="1">
    <citation type="submission" date="2018-02" db="EMBL/GenBank/DDBJ databases">
        <title>The genomes of Aspergillus section Nigri reveals drivers in fungal speciation.</title>
        <authorList>
            <consortium name="DOE Joint Genome Institute"/>
            <person name="Vesth T.C."/>
            <person name="Nybo J."/>
            <person name="Theobald S."/>
            <person name="Brandl J."/>
            <person name="Frisvad J.C."/>
            <person name="Nielsen K.F."/>
            <person name="Lyhne E.K."/>
            <person name="Kogle M.E."/>
            <person name="Kuo A."/>
            <person name="Riley R."/>
            <person name="Clum A."/>
            <person name="Nolan M."/>
            <person name="Lipzen A."/>
            <person name="Salamov A."/>
            <person name="Henrissat B."/>
            <person name="Wiebenga A."/>
            <person name="De vries R.P."/>
            <person name="Grigoriev I.V."/>
            <person name="Mortensen U.H."/>
            <person name="Andersen M.R."/>
            <person name="Baker S.E."/>
        </authorList>
    </citation>
    <scope>NUCLEOTIDE SEQUENCE [LARGE SCALE GENOMIC DNA]</scope>
    <source>
        <strain evidence="4 5">CBS 121057</strain>
    </source>
</reference>
<evidence type="ECO:0000313" key="5">
    <source>
        <dbReference type="Proteomes" id="UP000248423"/>
    </source>
</evidence>
<evidence type="ECO:0000256" key="1">
    <source>
        <dbReference type="ARBA" id="ARBA00022679"/>
    </source>
</evidence>
<feature type="domain" description="N-acetyltransferase" evidence="3">
    <location>
        <begin position="68"/>
        <end position="250"/>
    </location>
</feature>
<accession>A0A319FNL8</accession>
<gene>
    <name evidence="4" type="ORF">BO78DRAFT_392658</name>
</gene>
<dbReference type="VEuPathDB" id="FungiDB:BO78DRAFT_392658"/>
<keyword evidence="5" id="KW-1185">Reference proteome</keyword>
<dbReference type="GO" id="GO:0008080">
    <property type="term" value="F:N-acetyltransferase activity"/>
    <property type="evidence" value="ECO:0007669"/>
    <property type="project" value="InterPro"/>
</dbReference>
<dbReference type="OrthoDB" id="5343688at2759"/>
<dbReference type="AlphaFoldDB" id="A0A319FNL8"/>